<feature type="transmembrane region" description="Helical" evidence="1">
    <location>
        <begin position="150"/>
        <end position="170"/>
    </location>
</feature>
<dbReference type="Proteomes" id="UP001158297">
    <property type="component" value="Unassembled WGS sequence"/>
</dbReference>
<evidence type="ECO:0008006" key="4">
    <source>
        <dbReference type="Google" id="ProtNLM"/>
    </source>
</evidence>
<evidence type="ECO:0000313" key="2">
    <source>
        <dbReference type="EMBL" id="MDH0364470.1"/>
    </source>
</evidence>
<dbReference type="RefSeq" id="WP_279860473.1">
    <property type="nucleotide sequence ID" value="NZ_JAODZU010000021.1"/>
</dbReference>
<feature type="transmembrane region" description="Helical" evidence="1">
    <location>
        <begin position="7"/>
        <end position="29"/>
    </location>
</feature>
<reference evidence="2" key="1">
    <citation type="submission" date="2022-09" db="EMBL/GenBank/DDBJ databases">
        <title>Intensive care unit water sources are persistently colonized with multi-drug resistant bacteria and are the site of extensive horizontal gene transfer of antibiotic resistance genes.</title>
        <authorList>
            <person name="Diorio-Toth L."/>
        </authorList>
    </citation>
    <scope>NUCLEOTIDE SEQUENCE</scope>
    <source>
        <strain evidence="2">GD04130</strain>
    </source>
</reference>
<comment type="caution">
    <text evidence="2">The sequence shown here is derived from an EMBL/GenBank/DDBJ whole genome shotgun (WGS) entry which is preliminary data.</text>
</comment>
<feature type="transmembrane region" description="Helical" evidence="1">
    <location>
        <begin position="116"/>
        <end position="138"/>
    </location>
</feature>
<keyword evidence="1" id="KW-0472">Membrane</keyword>
<keyword evidence="1" id="KW-1133">Transmembrane helix</keyword>
<evidence type="ECO:0000256" key="1">
    <source>
        <dbReference type="SAM" id="Phobius"/>
    </source>
</evidence>
<feature type="transmembrane region" description="Helical" evidence="1">
    <location>
        <begin position="337"/>
        <end position="355"/>
    </location>
</feature>
<sequence length="437" mass="49391">MLFYPELVALMGVLVYLTLLLLAPLKLVFPVSWESLGYIFLCYFAFFFGCLLMAGRRRQLVRDKQGNSQFGKRAFWWFVFIGATGMAVRILDKWFLRGAGLVSSALESRELLADAAAGPLAALGGLLYPFCFVPLIIWWSRPTNSEKKPLAKWVAATLFILPAIDALLLLSRSQMLVTFSMMYFAAACVLYRGRLLPKKLIFPVLFGIAGLLIVSISVFVTRLNEMNFDLAFSIQNSAYGYVITPDATAVRLMNQSGSLAGAAFTSFMPMLQYYLHGLFEFGLLWDRADNQMFTYGAQHFAPYLKGLSVFGISSGFSLANPNLYFRSGIFTTFFGPLWVDFAWLGPLFMLGFGLFSKYSAQRAREGFLGAMPLHAYFCVVVFFMPVVNFMISGQGMYIINALGIFWIFYANNLRRQRQFTHRSVRNSVEPVFLKRRT</sequence>
<feature type="transmembrane region" description="Helical" evidence="1">
    <location>
        <begin position="200"/>
        <end position="220"/>
    </location>
</feature>
<accession>A0AA42I1V9</accession>
<evidence type="ECO:0000313" key="3">
    <source>
        <dbReference type="Proteomes" id="UP001158297"/>
    </source>
</evidence>
<gene>
    <name evidence="2" type="ORF">N7330_15630</name>
</gene>
<name>A0AA42I1V9_9BURK</name>
<feature type="transmembrane region" description="Helical" evidence="1">
    <location>
        <begin position="259"/>
        <end position="285"/>
    </location>
</feature>
<feature type="transmembrane region" description="Helical" evidence="1">
    <location>
        <begin position="35"/>
        <end position="54"/>
    </location>
</feature>
<protein>
    <recommendedName>
        <fullName evidence="4">Oligosaccharide repeat unit polymerase</fullName>
    </recommendedName>
</protein>
<feature type="transmembrane region" description="Helical" evidence="1">
    <location>
        <begin position="176"/>
        <end position="193"/>
    </location>
</feature>
<proteinExistence type="predicted"/>
<organism evidence="2 3">
    <name type="scientific">Comamonas aquatica</name>
    <dbReference type="NCBI Taxonomy" id="225991"/>
    <lineage>
        <taxon>Bacteria</taxon>
        <taxon>Pseudomonadati</taxon>
        <taxon>Pseudomonadota</taxon>
        <taxon>Betaproteobacteria</taxon>
        <taxon>Burkholderiales</taxon>
        <taxon>Comamonadaceae</taxon>
        <taxon>Comamonas</taxon>
    </lineage>
</organism>
<feature type="transmembrane region" description="Helical" evidence="1">
    <location>
        <begin position="367"/>
        <end position="391"/>
    </location>
</feature>
<keyword evidence="1" id="KW-0812">Transmembrane</keyword>
<dbReference type="AlphaFoldDB" id="A0AA42I1V9"/>
<dbReference type="EMBL" id="JAODZU010000021">
    <property type="protein sequence ID" value="MDH0364470.1"/>
    <property type="molecule type" value="Genomic_DNA"/>
</dbReference>
<feature type="transmembrane region" description="Helical" evidence="1">
    <location>
        <begin position="306"/>
        <end position="325"/>
    </location>
</feature>
<feature type="transmembrane region" description="Helical" evidence="1">
    <location>
        <begin position="75"/>
        <end position="96"/>
    </location>
</feature>
<feature type="transmembrane region" description="Helical" evidence="1">
    <location>
        <begin position="397"/>
        <end position="413"/>
    </location>
</feature>